<comment type="caution">
    <text evidence="1">The sequence shown here is derived from an EMBL/GenBank/DDBJ whole genome shotgun (WGS) entry which is preliminary data.</text>
</comment>
<sequence>MRTMAYTCGATPHRTVDLIDPHGIMVNRIESLRTHAWDVELAAHGIDSAALNASTVQLEAKCADLSILDTASNLFDADIRAISSTGNRNKAGTITVDGWTQAALITGIEPSRDLPDPAKYTLTVALLDGVWRKPATVQHFLSDELQPGLYLDYPYDHPYDYKAPTRGATTINSTGAPMPFKMVIFGPCTNPSITIGGNRYELTMTIPVGAYVTIDSQTGHKTITMTDINGDTTNIFDKATRGSGLDGGRYIFQPIPAGETNAQWNGFGWDLTIIMERSAPAWLTS</sequence>
<name>A0A087D6J6_9BIFI</name>
<evidence type="ECO:0000313" key="1">
    <source>
        <dbReference type="EMBL" id="KFI91146.1"/>
    </source>
</evidence>
<reference evidence="1 2" key="1">
    <citation type="submission" date="2014-03" db="EMBL/GenBank/DDBJ databases">
        <title>Genomics of Bifidobacteria.</title>
        <authorList>
            <person name="Ventura M."/>
            <person name="Milani C."/>
            <person name="Lugli G.A."/>
        </authorList>
    </citation>
    <scope>NUCLEOTIDE SEQUENCE [LARGE SCALE GENOMIC DNA]</scope>
    <source>
        <strain evidence="1 2">DSM 23967</strain>
    </source>
</reference>
<dbReference type="Proteomes" id="UP000029066">
    <property type="component" value="Unassembled WGS sequence"/>
</dbReference>
<dbReference type="EMBL" id="JGZN01000016">
    <property type="protein sequence ID" value="KFI91146.1"/>
    <property type="molecule type" value="Genomic_DNA"/>
</dbReference>
<proteinExistence type="predicted"/>
<dbReference type="RefSeq" id="WP_033891720.1">
    <property type="nucleotide sequence ID" value="NZ_JDUT01000006.1"/>
</dbReference>
<dbReference type="OrthoDB" id="3229928at2"/>
<organism evidence="1 2">
    <name type="scientific">Bifidobacterium saguini DSM 23967</name>
    <dbReference type="NCBI Taxonomy" id="1437607"/>
    <lineage>
        <taxon>Bacteria</taxon>
        <taxon>Bacillati</taxon>
        <taxon>Actinomycetota</taxon>
        <taxon>Actinomycetes</taxon>
        <taxon>Bifidobacteriales</taxon>
        <taxon>Bifidobacteriaceae</taxon>
        <taxon>Bifidobacterium</taxon>
    </lineage>
</organism>
<gene>
    <name evidence="1" type="ORF">BISA_1743</name>
</gene>
<accession>A0A087D6J6</accession>
<evidence type="ECO:0000313" key="2">
    <source>
        <dbReference type="Proteomes" id="UP000029066"/>
    </source>
</evidence>
<dbReference type="AlphaFoldDB" id="A0A087D6J6"/>
<protein>
    <submittedName>
        <fullName evidence="1">Uncharacterized protein</fullName>
    </submittedName>
</protein>
<dbReference type="STRING" id="1437607.BISA_1743"/>